<dbReference type="Proteomes" id="UP000324758">
    <property type="component" value="Unassembled WGS sequence"/>
</dbReference>
<keyword evidence="3" id="KW-1185">Reference proteome</keyword>
<keyword evidence="1" id="KW-0378">Hydrolase</keyword>
<accession>A0A5D3K8K5</accession>
<dbReference type="InterPro" id="IPR017850">
    <property type="entry name" value="Alkaline_phosphatase_core_sf"/>
</dbReference>
<dbReference type="InterPro" id="IPR007312">
    <property type="entry name" value="Phosphoesterase"/>
</dbReference>
<dbReference type="EMBL" id="VSSS01000058">
    <property type="protein sequence ID" value="TYL89754.1"/>
    <property type="molecule type" value="Genomic_DNA"/>
</dbReference>
<dbReference type="RefSeq" id="WP_148776757.1">
    <property type="nucleotide sequence ID" value="NZ_VSSS01000058.1"/>
</dbReference>
<sequence>MLSKTTRRLRDRTVVTAAILALMGYDVHAMDANALGGSNRNGDRTESPIKHVIVILGENRTFDHVFATYEPRRPDERVDNLLSKGIITKDGLPGPNYARSAQSSAVVNNTYSISPGQKAPYNNTTNKVQAPGTSYAPQSCYTSVDQAALNGPGCLATLQLAAQGDYGLRQQDLPLLTTGATGLPGNSPDARILDFDSLPNGPYPLVTLAQAGETPTSLYKTYGGSPVHRFYQMWQELDCDVAKATHHNPSGCQADLFTFVESSVSSGSNGNPTPHALKEGAIALGFYNVAKGDAPYLTELARKYTLNDNFHQSVMGGTFANHMMIGYADALYYADDKGDPAKPDHVLVPGSNPPQYVNEVENPNPAPGTNNWYLNDGYGGGSYSNCSDPSQPGVGPVVTYLNAIHVSPRCAPNAYYLLNNYVPAYIGSGATDPINNGPFTLPPVIKQRHIGDALTQADVSWAYFGERWNDFKTAPGEGTNFGALDPVAYLYCNICNPFLFSSSVMTHAAQRNAHMKDTLDLYDAIVDGNLPAVSFVKPSTFNDGHPSSSRVDIFEAFTKNIVDKVKSNKELWKSTAIVITMDEGGGYYDSGYIQPVDFFGDGTRIPLLVVSKYSRGGHMSHEYGDHVSITKFIERNWHLKPLGPKTRDTLPNPVASDENPYVPVNRPAIGDLFGNFNFADRHDDDHDED</sequence>
<gene>
    <name evidence="2" type="ORF">FXB40_34595</name>
</gene>
<evidence type="ECO:0000256" key="1">
    <source>
        <dbReference type="ARBA" id="ARBA00022801"/>
    </source>
</evidence>
<dbReference type="Gene3D" id="3.40.720.10">
    <property type="entry name" value="Alkaline Phosphatase, subunit A"/>
    <property type="match status" value="2"/>
</dbReference>
<evidence type="ECO:0000313" key="3">
    <source>
        <dbReference type="Proteomes" id="UP000324758"/>
    </source>
</evidence>
<proteinExistence type="predicted"/>
<dbReference type="GO" id="GO:0042578">
    <property type="term" value="F:phosphoric ester hydrolase activity"/>
    <property type="evidence" value="ECO:0007669"/>
    <property type="project" value="UniProtKB-ARBA"/>
</dbReference>
<dbReference type="PANTHER" id="PTHR31956">
    <property type="entry name" value="NON-SPECIFIC PHOSPHOLIPASE C4-RELATED"/>
    <property type="match status" value="1"/>
</dbReference>
<evidence type="ECO:0000313" key="2">
    <source>
        <dbReference type="EMBL" id="TYL89754.1"/>
    </source>
</evidence>
<organism evidence="2 3">
    <name type="scientific">Bradyrhizobium rifense</name>
    <dbReference type="NCBI Taxonomy" id="515499"/>
    <lineage>
        <taxon>Bacteria</taxon>
        <taxon>Pseudomonadati</taxon>
        <taxon>Pseudomonadota</taxon>
        <taxon>Alphaproteobacteria</taxon>
        <taxon>Hyphomicrobiales</taxon>
        <taxon>Nitrobacteraceae</taxon>
        <taxon>Bradyrhizobium</taxon>
    </lineage>
</organism>
<comment type="caution">
    <text evidence="2">The sequence shown here is derived from an EMBL/GenBank/DDBJ whole genome shotgun (WGS) entry which is preliminary data.</text>
</comment>
<dbReference type="PANTHER" id="PTHR31956:SF1">
    <property type="entry name" value="NON-SPECIFIC PHOSPHOLIPASE C1"/>
    <property type="match status" value="1"/>
</dbReference>
<protein>
    <submittedName>
        <fullName evidence="2">Phosphoesterase</fullName>
    </submittedName>
</protein>
<name>A0A5D3K8K5_9BRAD</name>
<dbReference type="SUPFAM" id="SSF53649">
    <property type="entry name" value="Alkaline phosphatase-like"/>
    <property type="match status" value="1"/>
</dbReference>
<dbReference type="AlphaFoldDB" id="A0A5D3K8K5"/>
<reference evidence="2 3" key="1">
    <citation type="submission" date="2019-08" db="EMBL/GenBank/DDBJ databases">
        <title>Bradyrhizobium hipponensis sp. nov., a rhizobium isolated from a Lupinus angustifolius root nodule in Tunisia.</title>
        <authorList>
            <person name="Off K."/>
            <person name="Rejili M."/>
            <person name="Mars M."/>
            <person name="Brachmann A."/>
            <person name="Marin M."/>
        </authorList>
    </citation>
    <scope>NUCLEOTIDE SEQUENCE [LARGE SCALE GENOMIC DNA]</scope>
    <source>
        <strain evidence="2 3">CTAW71</strain>
    </source>
</reference>
<dbReference type="Pfam" id="PF04185">
    <property type="entry name" value="Phosphoesterase"/>
    <property type="match status" value="1"/>
</dbReference>
<dbReference type="OrthoDB" id="9770871at2"/>